<proteinExistence type="predicted"/>
<evidence type="ECO:0000313" key="2">
    <source>
        <dbReference type="EMBL" id="KAK8559320.1"/>
    </source>
</evidence>
<dbReference type="CDD" id="cd06222">
    <property type="entry name" value="RNase_H_like"/>
    <property type="match status" value="1"/>
</dbReference>
<comment type="caution">
    <text evidence="2">The sequence shown here is derived from an EMBL/GenBank/DDBJ whole genome shotgun (WGS) entry which is preliminary data.</text>
</comment>
<dbReference type="InterPro" id="IPR036397">
    <property type="entry name" value="RNaseH_sf"/>
</dbReference>
<reference evidence="2 3" key="1">
    <citation type="journal article" date="2024" name="G3 (Bethesda)">
        <title>Genome assembly of Hibiscus sabdariffa L. provides insights into metabolisms of medicinal natural products.</title>
        <authorList>
            <person name="Kim T."/>
        </authorList>
    </citation>
    <scope>NUCLEOTIDE SEQUENCE [LARGE SCALE GENOMIC DNA]</scope>
    <source>
        <strain evidence="2">TK-2024</strain>
        <tissue evidence="2">Old leaves</tissue>
    </source>
</reference>
<evidence type="ECO:0000259" key="1">
    <source>
        <dbReference type="Pfam" id="PF13456"/>
    </source>
</evidence>
<dbReference type="PANTHER" id="PTHR47074:SF11">
    <property type="entry name" value="REVERSE TRANSCRIPTASE-LIKE PROTEIN"/>
    <property type="match status" value="1"/>
</dbReference>
<dbReference type="InterPro" id="IPR002156">
    <property type="entry name" value="RNaseH_domain"/>
</dbReference>
<dbReference type="SUPFAM" id="SSF53098">
    <property type="entry name" value="Ribonuclease H-like"/>
    <property type="match status" value="1"/>
</dbReference>
<dbReference type="InterPro" id="IPR012337">
    <property type="entry name" value="RNaseH-like_sf"/>
</dbReference>
<evidence type="ECO:0000313" key="3">
    <source>
        <dbReference type="Proteomes" id="UP001472677"/>
    </source>
</evidence>
<gene>
    <name evidence="2" type="ORF">V6N12_042599</name>
</gene>
<dbReference type="PANTHER" id="PTHR47074">
    <property type="entry name" value="BNAC02G40300D PROTEIN"/>
    <property type="match status" value="1"/>
</dbReference>
<keyword evidence="3" id="KW-1185">Reference proteome</keyword>
<accession>A0ABR2EFM3</accession>
<name>A0ABR2EFM3_9ROSI</name>
<dbReference type="InterPro" id="IPR044730">
    <property type="entry name" value="RNase_H-like_dom_plant"/>
</dbReference>
<feature type="domain" description="RNase H type-1" evidence="1">
    <location>
        <begin position="116"/>
        <end position="238"/>
    </location>
</feature>
<dbReference type="EMBL" id="JBBPBM010000015">
    <property type="protein sequence ID" value="KAK8559320.1"/>
    <property type="molecule type" value="Genomic_DNA"/>
</dbReference>
<protein>
    <recommendedName>
        <fullName evidence="1">RNase H type-1 domain-containing protein</fullName>
    </recommendedName>
</protein>
<dbReference type="InterPro" id="IPR052929">
    <property type="entry name" value="RNase_H-like_EbsB-rel"/>
</dbReference>
<organism evidence="2 3">
    <name type="scientific">Hibiscus sabdariffa</name>
    <name type="common">roselle</name>
    <dbReference type="NCBI Taxonomy" id="183260"/>
    <lineage>
        <taxon>Eukaryota</taxon>
        <taxon>Viridiplantae</taxon>
        <taxon>Streptophyta</taxon>
        <taxon>Embryophyta</taxon>
        <taxon>Tracheophyta</taxon>
        <taxon>Spermatophyta</taxon>
        <taxon>Magnoliopsida</taxon>
        <taxon>eudicotyledons</taxon>
        <taxon>Gunneridae</taxon>
        <taxon>Pentapetalae</taxon>
        <taxon>rosids</taxon>
        <taxon>malvids</taxon>
        <taxon>Malvales</taxon>
        <taxon>Malvaceae</taxon>
        <taxon>Malvoideae</taxon>
        <taxon>Hibiscus</taxon>
    </lineage>
</organism>
<dbReference type="Pfam" id="PF13456">
    <property type="entry name" value="RVT_3"/>
    <property type="match status" value="1"/>
</dbReference>
<dbReference type="Gene3D" id="3.30.420.10">
    <property type="entry name" value="Ribonuclease H-like superfamily/Ribonuclease H"/>
    <property type="match status" value="1"/>
</dbReference>
<sequence>MGVETMTHVFRDCAKAKEILTASDIPFMIRDSTSDGIKDWILEAKTSLDNAGFTNFMVVLWGIWNSRNSKVFDNETCSARATAEKAKALNAGNIDRSGRGLARLRKKPGPRVIKINVNGAYNETTGRGAIGIIARDWNGDIQASGAKMIQSPCSPNLAEAEAFLAGVVLATAKGWKQVVLEGDAIEIVNRLANSILDFSALGTQLKPVREATKNFIFSSFLYVNRIGNKIAHELAHWALGNSHDMSFEADYPDLIRGLVVNDSLNN</sequence>
<dbReference type="Proteomes" id="UP001472677">
    <property type="component" value="Unassembled WGS sequence"/>
</dbReference>